<feature type="domain" description="Penicillin binding protein A dimerisation" evidence="2">
    <location>
        <begin position="52"/>
        <end position="134"/>
    </location>
</feature>
<dbReference type="PANTHER" id="PTHR30627:SF24">
    <property type="entry name" value="PENICILLIN-BINDING PROTEIN 4B"/>
    <property type="match status" value="1"/>
</dbReference>
<dbReference type="PANTHER" id="PTHR30627">
    <property type="entry name" value="PEPTIDOGLYCAN D,D-TRANSPEPTIDASE"/>
    <property type="match status" value="1"/>
</dbReference>
<protein>
    <submittedName>
        <fullName evidence="3">Peptidoglycan D,D-transpeptidase FtsI family protein</fullName>
    </submittedName>
</protein>
<dbReference type="InterPro" id="IPR054120">
    <property type="entry name" value="PBPA_dimer"/>
</dbReference>
<dbReference type="Gene3D" id="3.40.710.10">
    <property type="entry name" value="DD-peptidase/beta-lactamase superfamily"/>
    <property type="match status" value="1"/>
</dbReference>
<dbReference type="Pfam" id="PF21922">
    <property type="entry name" value="PBP_dimer_2"/>
    <property type="match status" value="1"/>
</dbReference>
<dbReference type="GO" id="GO:0008658">
    <property type="term" value="F:penicillin binding"/>
    <property type="evidence" value="ECO:0007669"/>
    <property type="project" value="InterPro"/>
</dbReference>
<evidence type="ECO:0000259" key="2">
    <source>
        <dbReference type="Pfam" id="PF21922"/>
    </source>
</evidence>
<name>A0AB39BGM2_9MICO</name>
<accession>A0AB39BGM2</accession>
<dbReference type="SUPFAM" id="SSF56601">
    <property type="entry name" value="beta-lactamase/transpeptidase-like"/>
    <property type="match status" value="1"/>
</dbReference>
<dbReference type="GO" id="GO:0005886">
    <property type="term" value="C:plasma membrane"/>
    <property type="evidence" value="ECO:0007669"/>
    <property type="project" value="TreeGrafter"/>
</dbReference>
<proteinExistence type="predicted"/>
<dbReference type="GO" id="GO:0071555">
    <property type="term" value="P:cell wall organization"/>
    <property type="evidence" value="ECO:0007669"/>
    <property type="project" value="TreeGrafter"/>
</dbReference>
<dbReference type="Gene3D" id="3.90.1310.10">
    <property type="entry name" value="Penicillin-binding protein 2a (Domain 2)"/>
    <property type="match status" value="1"/>
</dbReference>
<dbReference type="Pfam" id="PF00905">
    <property type="entry name" value="Transpeptidase"/>
    <property type="match status" value="1"/>
</dbReference>
<feature type="domain" description="Penicillin-binding protein transpeptidase" evidence="1">
    <location>
        <begin position="155"/>
        <end position="478"/>
    </location>
</feature>
<reference evidence="3" key="1">
    <citation type="submission" date="2024-05" db="EMBL/GenBank/DDBJ databases">
        <title>Herbiconiux sp. A18JL235.</title>
        <authorList>
            <person name="Zhang G."/>
        </authorList>
    </citation>
    <scope>NUCLEOTIDE SEQUENCE</scope>
    <source>
        <strain evidence="3">A18JL235</strain>
    </source>
</reference>
<evidence type="ECO:0000313" key="3">
    <source>
        <dbReference type="EMBL" id="XDI05491.1"/>
    </source>
</evidence>
<gene>
    <name evidence="3" type="ORF">ABFY20_19580</name>
</gene>
<evidence type="ECO:0000259" key="1">
    <source>
        <dbReference type="Pfam" id="PF00905"/>
    </source>
</evidence>
<dbReference type="InterPro" id="IPR001460">
    <property type="entry name" value="PCN-bd_Tpept"/>
</dbReference>
<dbReference type="SUPFAM" id="SSF56519">
    <property type="entry name" value="Penicillin binding protein dimerisation domain"/>
    <property type="match status" value="1"/>
</dbReference>
<organism evidence="3">
    <name type="scientific">Herbiconiux sp. A18JL235</name>
    <dbReference type="NCBI Taxonomy" id="3152363"/>
    <lineage>
        <taxon>Bacteria</taxon>
        <taxon>Bacillati</taxon>
        <taxon>Actinomycetota</taxon>
        <taxon>Actinomycetes</taxon>
        <taxon>Micrococcales</taxon>
        <taxon>Microbacteriaceae</taxon>
        <taxon>Herbiconiux</taxon>
    </lineage>
</organism>
<dbReference type="EMBL" id="CP162511">
    <property type="protein sequence ID" value="XDI05491.1"/>
    <property type="molecule type" value="Genomic_DNA"/>
</dbReference>
<dbReference type="InterPro" id="IPR036138">
    <property type="entry name" value="PBP_dimer_sf"/>
</dbReference>
<dbReference type="AlphaFoldDB" id="A0AB39BGM2"/>
<dbReference type="GO" id="GO:0071972">
    <property type="term" value="F:peptidoglycan L,D-transpeptidase activity"/>
    <property type="evidence" value="ECO:0007669"/>
    <property type="project" value="TreeGrafter"/>
</dbReference>
<dbReference type="InterPro" id="IPR012338">
    <property type="entry name" value="Beta-lactam/transpept-like"/>
</dbReference>
<sequence length="483" mass="50300">MTRELKRVSVVVFLMFATLFVSTTIIQFFQADNLSSDARNARTIYASYDTERGPILVDGQPIAVSVPTTDEFKYQRTYPNGPLYSAVTGYYTLGQGSSQIEQALNDYLSGTSDSQFLDYLNRLVTGQNPQGASVELTIDPVLQQAAYDALGSYQGAVVAIEPATGRILAMVSKPDYDPNTLAVHDSQQVLDTYDQLLAAPGDPLINKTINDLNPPGSTFKIVTTSAAVQTAGLDVNHTEPNLARLQLPGSDSTVANAGGGTCGGGDTVTIQTAFVLSCNIPVAELGMEMGEPALADMAKAFGFGSELSVPMDVSTSVFPRGLDDAQLALASFGQGSDVATPIQVAMLSAAVANGGKLMTPTLVDEIRAPDLSLLQGFEAKEFGTPLTSVTASTLSGLMVEAVESGAATNARIDGVSVAGKTGTAENGEGDPYTLWFTGFAPADNPRIAVAVVVEDGGGMGQDGTGNELAAPIAKRVLEAGLSK</sequence>
<dbReference type="RefSeq" id="WP_368497880.1">
    <property type="nucleotide sequence ID" value="NZ_CP162511.1"/>
</dbReference>
<dbReference type="InterPro" id="IPR050515">
    <property type="entry name" value="Beta-lactam/transpept"/>
</dbReference>